<comment type="subcellular location">
    <subcellularLocation>
        <location evidence="8">Cytoplasm</location>
    </subcellularLocation>
</comment>
<comment type="subunit">
    <text evidence="4">Oligomer of 12 subunits arranged in the form of two hexameric ring.</text>
</comment>
<comment type="function">
    <text evidence="2">Catalyzes the ATP-dependent biosynthesis of glutamine from glutamate and ammonia.</text>
</comment>
<name>A0ABV2QW84_9HYPH</name>
<dbReference type="SMART" id="SM01230">
    <property type="entry name" value="Gln-synt_C"/>
    <property type="match status" value="1"/>
</dbReference>
<dbReference type="InterPro" id="IPR008147">
    <property type="entry name" value="Gln_synt_N"/>
</dbReference>
<evidence type="ECO:0000259" key="10">
    <source>
        <dbReference type="PROSITE" id="PS51986"/>
    </source>
</evidence>
<sequence>MTTANDVLKLIKEQDVKYVDFRFTDPRGKWQHVTFDIGMIDEEIFAEGTMFDGSSIAGWKAINESDMLLMPDPATATIDPFFAQSTLSIVCDVLEPTTGEAYDRDPRGIAKKAEAYLKQTKIGDTIYVGPEAEFFVFDDVKFSATPYNTGFKLDDIELPTNSDTDYESGNLGHRVKTKGGYFPVPPIDSLQDMRGDMLAAMQSMGVVVEKHHHEVASAQHELGVKFGTLVTMADHMQIYKYAIHNVANSYGKTATFMPKPVYGDNGSGMHVHQSIWKEGKPVFAGNEYADLSETCLYYIGGIIKHAKSLNAFTNPLTNSYKRLVPGYEAPVLLAYSARNRSASCRIPFATSPKAKRVEVRFPDPGANPYLAFAAMLMAGLDGIKNKIHPGAAMDKNLYDLPPKELKKIPTVCGSLREALASLEKDHGYLLEGGVFSKSMIDAYIELKMEEVIRFEHTPHPVEFDMYFSV</sequence>
<evidence type="ECO:0000256" key="6">
    <source>
        <dbReference type="PROSITE-ProRule" id="PRU01330"/>
    </source>
</evidence>
<evidence type="ECO:0000256" key="5">
    <source>
        <dbReference type="ARBA" id="ARBA00023231"/>
    </source>
</evidence>
<comment type="caution">
    <text evidence="12">The sequence shown here is derived from an EMBL/GenBank/DDBJ whole genome shotgun (WGS) entry which is preliminary data.</text>
</comment>
<dbReference type="GO" id="GO:0004356">
    <property type="term" value="F:glutamine synthetase activity"/>
    <property type="evidence" value="ECO:0007669"/>
    <property type="project" value="UniProtKB-EC"/>
</dbReference>
<dbReference type="Proteomes" id="UP001549321">
    <property type="component" value="Unassembled WGS sequence"/>
</dbReference>
<dbReference type="Gene3D" id="3.10.20.70">
    <property type="entry name" value="Glutamine synthetase, N-terminal domain"/>
    <property type="match status" value="1"/>
</dbReference>
<comment type="cofactor">
    <cofactor evidence="1">
        <name>Mg(2+)</name>
        <dbReference type="ChEBI" id="CHEBI:18420"/>
    </cofactor>
</comment>
<comment type="subunit">
    <text evidence="8">Oligomer of 12 subunits arranged in the form of two hexagons.</text>
</comment>
<dbReference type="SUPFAM" id="SSF55931">
    <property type="entry name" value="Glutamine synthetase/guanido kinase"/>
    <property type="match status" value="1"/>
</dbReference>
<dbReference type="PROSITE" id="PS51987">
    <property type="entry name" value="GS_CATALYTIC"/>
    <property type="match status" value="1"/>
</dbReference>
<comment type="catalytic activity">
    <reaction evidence="9">
        <text>L-glutamate + NH4(+) + ATP = L-glutamine + ADP + phosphate + H(+)</text>
        <dbReference type="Rhea" id="RHEA:16169"/>
        <dbReference type="ChEBI" id="CHEBI:15378"/>
        <dbReference type="ChEBI" id="CHEBI:28938"/>
        <dbReference type="ChEBI" id="CHEBI:29985"/>
        <dbReference type="ChEBI" id="CHEBI:30616"/>
        <dbReference type="ChEBI" id="CHEBI:43474"/>
        <dbReference type="ChEBI" id="CHEBI:58359"/>
        <dbReference type="ChEBI" id="CHEBI:456216"/>
        <dbReference type="EC" id="6.3.1.2"/>
    </reaction>
</comment>
<dbReference type="InterPro" id="IPR001637">
    <property type="entry name" value="Gln_synth_I_adenylation_site"/>
</dbReference>
<dbReference type="InterPro" id="IPR027303">
    <property type="entry name" value="Gln_synth_gly_rich_site"/>
</dbReference>
<evidence type="ECO:0000256" key="4">
    <source>
        <dbReference type="ARBA" id="ARBA00011258"/>
    </source>
</evidence>
<dbReference type="InterPro" id="IPR027302">
    <property type="entry name" value="Gln_synth_N_conserv_site"/>
</dbReference>
<dbReference type="Gene3D" id="3.30.590.10">
    <property type="entry name" value="Glutamine synthetase/guanido kinase, catalytic domain"/>
    <property type="match status" value="1"/>
</dbReference>
<evidence type="ECO:0000256" key="8">
    <source>
        <dbReference type="RuleBase" id="RU000387"/>
    </source>
</evidence>
<dbReference type="InterPro" id="IPR008146">
    <property type="entry name" value="Gln_synth_cat_dom"/>
</dbReference>
<dbReference type="PROSITE" id="PS51986">
    <property type="entry name" value="GS_BETA_GRASP"/>
    <property type="match status" value="1"/>
</dbReference>
<dbReference type="PANTHER" id="PTHR43407">
    <property type="entry name" value="GLUTAMINE SYNTHETASE"/>
    <property type="match status" value="1"/>
</dbReference>
<dbReference type="EC" id="6.3.1.2" evidence="9"/>
<evidence type="ECO:0000313" key="12">
    <source>
        <dbReference type="EMBL" id="MET4632650.1"/>
    </source>
</evidence>
<accession>A0ABV2QW84</accession>
<dbReference type="PROSITE" id="PS00180">
    <property type="entry name" value="GLNA_1"/>
    <property type="match status" value="1"/>
</dbReference>
<evidence type="ECO:0000256" key="1">
    <source>
        <dbReference type="ARBA" id="ARBA00001946"/>
    </source>
</evidence>
<evidence type="ECO:0000256" key="7">
    <source>
        <dbReference type="RuleBase" id="RU000384"/>
    </source>
</evidence>
<dbReference type="SUPFAM" id="SSF54368">
    <property type="entry name" value="Glutamine synthetase, N-terminal domain"/>
    <property type="match status" value="1"/>
</dbReference>
<keyword evidence="9" id="KW-0547">Nucleotide-binding</keyword>
<protein>
    <recommendedName>
        <fullName evidence="9">Glutamine synthetase</fullName>
        <ecNumber evidence="9">6.3.1.2</ecNumber>
    </recommendedName>
</protein>
<evidence type="ECO:0000256" key="9">
    <source>
        <dbReference type="RuleBase" id="RU004356"/>
    </source>
</evidence>
<keyword evidence="8" id="KW-0963">Cytoplasm</keyword>
<dbReference type="Pfam" id="PF00120">
    <property type="entry name" value="Gln-synt_C"/>
    <property type="match status" value="1"/>
</dbReference>
<evidence type="ECO:0000256" key="2">
    <source>
        <dbReference type="ARBA" id="ARBA00003117"/>
    </source>
</evidence>
<dbReference type="PANTHER" id="PTHR43407:SF2">
    <property type="entry name" value="GLUTAMINE SYNTHETASE"/>
    <property type="match status" value="1"/>
</dbReference>
<dbReference type="NCBIfam" id="TIGR00653">
    <property type="entry name" value="GlnA"/>
    <property type="match status" value="1"/>
</dbReference>
<feature type="domain" description="GS beta-grasp" evidence="10">
    <location>
        <begin position="14"/>
        <end position="98"/>
    </location>
</feature>
<dbReference type="RefSeq" id="WP_354548604.1">
    <property type="nucleotide sequence ID" value="NZ_JBEPSM010000001.1"/>
</dbReference>
<dbReference type="PROSITE" id="PS00182">
    <property type="entry name" value="GLNA_ADENYLATION"/>
    <property type="match status" value="1"/>
</dbReference>
<evidence type="ECO:0000256" key="3">
    <source>
        <dbReference type="ARBA" id="ARBA00009897"/>
    </source>
</evidence>
<dbReference type="InterPro" id="IPR014746">
    <property type="entry name" value="Gln_synth/guanido_kin_cat_dom"/>
</dbReference>
<evidence type="ECO:0000313" key="13">
    <source>
        <dbReference type="Proteomes" id="UP001549321"/>
    </source>
</evidence>
<proteinExistence type="inferred from homology"/>
<feature type="domain" description="GS catalytic" evidence="11">
    <location>
        <begin position="106"/>
        <end position="469"/>
    </location>
</feature>
<reference evidence="12 13" key="1">
    <citation type="submission" date="2024-06" db="EMBL/GenBank/DDBJ databases">
        <title>Sorghum-associated microbial communities from plants grown in Nebraska, USA.</title>
        <authorList>
            <person name="Schachtman D."/>
        </authorList>
    </citation>
    <scope>NUCLEOTIDE SEQUENCE [LARGE SCALE GENOMIC DNA]</scope>
    <source>
        <strain evidence="12 13">3207</strain>
    </source>
</reference>
<dbReference type="InterPro" id="IPR036651">
    <property type="entry name" value="Gln_synt_N_sf"/>
</dbReference>
<evidence type="ECO:0000259" key="11">
    <source>
        <dbReference type="PROSITE" id="PS51987"/>
    </source>
</evidence>
<dbReference type="Pfam" id="PF03951">
    <property type="entry name" value="Gln-synt_N"/>
    <property type="match status" value="1"/>
</dbReference>
<keyword evidence="9" id="KW-0067">ATP-binding</keyword>
<keyword evidence="9 12" id="KW-0436">Ligase</keyword>
<dbReference type="EMBL" id="JBEPSM010000001">
    <property type="protein sequence ID" value="MET4632650.1"/>
    <property type="molecule type" value="Genomic_DNA"/>
</dbReference>
<dbReference type="PROSITE" id="PS00181">
    <property type="entry name" value="GLNA_ATP"/>
    <property type="match status" value="1"/>
</dbReference>
<organism evidence="12 13">
    <name type="scientific">Kaistia defluvii</name>
    <dbReference type="NCBI Taxonomy" id="410841"/>
    <lineage>
        <taxon>Bacteria</taxon>
        <taxon>Pseudomonadati</taxon>
        <taxon>Pseudomonadota</taxon>
        <taxon>Alphaproteobacteria</taxon>
        <taxon>Hyphomicrobiales</taxon>
        <taxon>Kaistiaceae</taxon>
        <taxon>Kaistia</taxon>
    </lineage>
</organism>
<keyword evidence="5" id="KW-0535">Nitrogen fixation</keyword>
<gene>
    <name evidence="12" type="ORF">ABIE08_000563</name>
</gene>
<keyword evidence="13" id="KW-1185">Reference proteome</keyword>
<comment type="similarity">
    <text evidence="3 6 7">Belongs to the glutamine synthetase family.</text>
</comment>
<dbReference type="InterPro" id="IPR004809">
    <property type="entry name" value="Gln_synth_I"/>
</dbReference>